<reference evidence="2" key="2">
    <citation type="submission" date="2008-02" db="EMBL/GenBank/DDBJ databases">
        <authorList>
            <person name="O'Grady P.M."/>
            <person name="DeSalle R."/>
        </authorList>
    </citation>
    <scope>NUCLEOTIDE SEQUENCE</scope>
</reference>
<name>B1PTY6_9MUSC</name>
<dbReference type="AlphaFoldDB" id="B1PTY6"/>
<geneLocation type="mitochondrion" evidence="2"/>
<sequence length="27" mass="3275">MWSSSLMLTLCWCSMIIFMYYYLLMSG</sequence>
<gene>
    <name evidence="2" type="primary">COIII</name>
</gene>
<organism evidence="2">
    <name type="scientific">Drosophila multiciliata</name>
    <dbReference type="NCBI Taxonomy" id="251469"/>
    <lineage>
        <taxon>Eukaryota</taxon>
        <taxon>Metazoa</taxon>
        <taxon>Ecdysozoa</taxon>
        <taxon>Arthropoda</taxon>
        <taxon>Hexapoda</taxon>
        <taxon>Insecta</taxon>
        <taxon>Pterygota</taxon>
        <taxon>Neoptera</taxon>
        <taxon>Endopterygota</taxon>
        <taxon>Diptera</taxon>
        <taxon>Brachycera</taxon>
        <taxon>Muscomorpha</taxon>
        <taxon>Ephydroidea</taxon>
        <taxon>Drosophilidae</taxon>
        <taxon>Drosophila</taxon>
        <taxon>Hawaiian Drosophila</taxon>
    </lineage>
</organism>
<keyword evidence="1" id="KW-0472">Membrane</keyword>
<accession>B1PTY6</accession>
<dbReference type="EMBL" id="EU493922">
    <property type="protein sequence ID" value="ACA62539.1"/>
    <property type="molecule type" value="Genomic_DNA"/>
</dbReference>
<evidence type="ECO:0000313" key="2">
    <source>
        <dbReference type="EMBL" id="ACA62539.1"/>
    </source>
</evidence>
<feature type="transmembrane region" description="Helical" evidence="1">
    <location>
        <begin position="6"/>
        <end position="24"/>
    </location>
</feature>
<keyword evidence="1" id="KW-1133">Transmembrane helix</keyword>
<keyword evidence="1" id="KW-0812">Transmembrane</keyword>
<evidence type="ECO:0000256" key="1">
    <source>
        <dbReference type="SAM" id="Phobius"/>
    </source>
</evidence>
<proteinExistence type="predicted"/>
<reference evidence="2" key="1">
    <citation type="journal article" date="2008" name="Biol. Lett.">
        <title>Out of Hawaii: the origin and biogeography of the genus Scaptomyza (Diptera: Drosophilidae).</title>
        <authorList>
            <person name="O'Grady P.M."/>
            <person name="DeSalle R."/>
        </authorList>
    </citation>
    <scope>NUCLEOTIDE SEQUENCE</scope>
</reference>
<keyword evidence="2" id="KW-0496">Mitochondrion</keyword>
<protein>
    <submittedName>
        <fullName evidence="2">Cytochrome c oxidase subunit III</fullName>
    </submittedName>
</protein>